<name>A0A6B8W199_9CORY</name>
<dbReference type="GO" id="GO:0015297">
    <property type="term" value="F:antiporter activity"/>
    <property type="evidence" value="ECO:0007669"/>
    <property type="project" value="UniProtKB-KW"/>
</dbReference>
<evidence type="ECO:0000256" key="9">
    <source>
        <dbReference type="RuleBase" id="RU000320"/>
    </source>
</evidence>
<evidence type="ECO:0000256" key="7">
    <source>
        <dbReference type="ARBA" id="ARBA00023065"/>
    </source>
</evidence>
<feature type="transmembrane region" description="Helical" evidence="11">
    <location>
        <begin position="659"/>
        <end position="676"/>
    </location>
</feature>
<protein>
    <submittedName>
        <fullName evidence="17">Na(+)/H(+) antiporter subunit A</fullName>
    </submittedName>
</protein>
<dbReference type="PANTHER" id="PTHR43373">
    <property type="entry name" value="NA(+)/H(+) ANTIPORTER SUBUNIT"/>
    <property type="match status" value="1"/>
</dbReference>
<comment type="subcellular location">
    <subcellularLocation>
        <location evidence="1">Cell membrane</location>
        <topology evidence="1">Multi-pass membrane protein</topology>
    </subcellularLocation>
    <subcellularLocation>
        <location evidence="9">Membrane</location>
        <topology evidence="9">Multi-pass membrane protein</topology>
    </subcellularLocation>
</comment>
<dbReference type="InterPro" id="IPR001750">
    <property type="entry name" value="ND/Mrp_TM"/>
</dbReference>
<feature type="domain" description="Na+/H+ antiporter MnhB subunit-related protein" evidence="14">
    <location>
        <begin position="798"/>
        <end position="912"/>
    </location>
</feature>
<dbReference type="KEGG" id="cok:COCCU_01500"/>
<feature type="transmembrane region" description="Helical" evidence="11">
    <location>
        <begin position="459"/>
        <end position="480"/>
    </location>
</feature>
<keyword evidence="8 11" id="KW-0472">Membrane</keyword>
<evidence type="ECO:0000256" key="4">
    <source>
        <dbReference type="ARBA" id="ARBA00022475"/>
    </source>
</evidence>
<accession>A0A6B8W199</accession>
<dbReference type="Pfam" id="PF13244">
    <property type="entry name" value="MbhD"/>
    <property type="match status" value="1"/>
</dbReference>
<evidence type="ECO:0000256" key="11">
    <source>
        <dbReference type="SAM" id="Phobius"/>
    </source>
</evidence>
<gene>
    <name evidence="17" type="primary">mrpA1</name>
    <name evidence="17" type="ORF">COCCU_01500</name>
</gene>
<dbReference type="NCBIfam" id="NF009290">
    <property type="entry name" value="PRK12650.1"/>
    <property type="match status" value="1"/>
</dbReference>
<feature type="transmembrane region" description="Helical" evidence="11">
    <location>
        <begin position="166"/>
        <end position="186"/>
    </location>
</feature>
<feature type="domain" description="NADH-Ubiquinone oxidoreductase (complex I) chain 5 N-terminal" evidence="13">
    <location>
        <begin position="69"/>
        <end position="115"/>
    </location>
</feature>
<dbReference type="InterPro" id="IPR046806">
    <property type="entry name" value="MrpA_C/MbhE"/>
</dbReference>
<feature type="transmembrane region" description="Helical" evidence="11">
    <location>
        <begin position="81"/>
        <end position="105"/>
    </location>
</feature>
<feature type="transmembrane region" description="Helical" evidence="11">
    <location>
        <begin position="574"/>
        <end position="590"/>
    </location>
</feature>
<feature type="transmembrane region" description="Helical" evidence="11">
    <location>
        <begin position="206"/>
        <end position="225"/>
    </location>
</feature>
<feature type="transmembrane region" description="Helical" evidence="11">
    <location>
        <begin position="696"/>
        <end position="715"/>
    </location>
</feature>
<feature type="transmembrane region" description="Helical" evidence="11">
    <location>
        <begin position="370"/>
        <end position="392"/>
    </location>
</feature>
<feature type="transmembrane region" description="Helical" evidence="11">
    <location>
        <begin position="824"/>
        <end position="843"/>
    </location>
</feature>
<keyword evidence="3" id="KW-0050">Antiport</keyword>
<feature type="transmembrane region" description="Helical" evidence="11">
    <location>
        <begin position="325"/>
        <end position="349"/>
    </location>
</feature>
<keyword evidence="5 9" id="KW-0812">Transmembrane</keyword>
<dbReference type="Pfam" id="PF04039">
    <property type="entry name" value="MnhB"/>
    <property type="match status" value="1"/>
</dbReference>
<evidence type="ECO:0000256" key="8">
    <source>
        <dbReference type="ARBA" id="ARBA00023136"/>
    </source>
</evidence>
<reference evidence="17 18" key="1">
    <citation type="submission" date="2019-11" db="EMBL/GenBank/DDBJ databases">
        <title>Complete genome sequence of Corynebacterium kalinowskii 1959, a novel Corynebacterium species isolated from soil of a small paddock in Vilsendorf, Germany.</title>
        <authorList>
            <person name="Schaffert L."/>
            <person name="Ruwe M."/>
            <person name="Milse J."/>
            <person name="Hanuschka K."/>
            <person name="Ortseifen V."/>
            <person name="Droste J."/>
            <person name="Brandt D."/>
            <person name="Schlueter L."/>
            <person name="Kutter Y."/>
            <person name="Vinke S."/>
            <person name="Viehoefer P."/>
            <person name="Jacob L."/>
            <person name="Luebke N.-C."/>
            <person name="Schulte-Berndt E."/>
            <person name="Hain C."/>
            <person name="Linder M."/>
            <person name="Schmidt P."/>
            <person name="Wollenschlaeger L."/>
            <person name="Luttermann T."/>
            <person name="Thieme E."/>
            <person name="Hassa J."/>
            <person name="Haak M."/>
            <person name="Wittchen M."/>
            <person name="Mentz A."/>
            <person name="Persicke M."/>
            <person name="Busche T."/>
            <person name="Ruckert C."/>
        </authorList>
    </citation>
    <scope>NUCLEOTIDE SEQUENCE [LARGE SCALE GENOMIC DNA]</scope>
    <source>
        <strain evidence="17 18">2039</strain>
    </source>
</reference>
<feature type="region of interest" description="Disordered" evidence="10">
    <location>
        <begin position="937"/>
        <end position="1000"/>
    </location>
</feature>
<evidence type="ECO:0000256" key="5">
    <source>
        <dbReference type="ARBA" id="ARBA00022692"/>
    </source>
</evidence>
<feature type="transmembrane region" description="Helical" evidence="11">
    <location>
        <begin position="610"/>
        <end position="628"/>
    </location>
</feature>
<dbReference type="InterPro" id="IPR050616">
    <property type="entry name" value="CPA3_Na-H_Antiporter_A"/>
</dbReference>
<dbReference type="RefSeq" id="WP_156229845.1">
    <property type="nucleotide sequence ID" value="NZ_CP046455.1"/>
</dbReference>
<feature type="domain" description="NADH:quinone oxidoreductase/Mrp antiporter transmembrane" evidence="12">
    <location>
        <begin position="131"/>
        <end position="403"/>
    </location>
</feature>
<dbReference type="InterPro" id="IPR025383">
    <property type="entry name" value="MrpA_C/MbhD"/>
</dbReference>
<keyword evidence="18" id="KW-1185">Reference proteome</keyword>
<dbReference type="GO" id="GO:0006811">
    <property type="term" value="P:monoatomic ion transport"/>
    <property type="evidence" value="ECO:0007669"/>
    <property type="project" value="UniProtKB-KW"/>
</dbReference>
<feature type="transmembrane region" description="Helical" evidence="11">
    <location>
        <begin position="412"/>
        <end position="438"/>
    </location>
</feature>
<dbReference type="Proteomes" id="UP000424462">
    <property type="component" value="Chromosome"/>
</dbReference>
<proteinExistence type="predicted"/>
<dbReference type="Pfam" id="PF20501">
    <property type="entry name" value="MbhE"/>
    <property type="match status" value="1"/>
</dbReference>
<dbReference type="InterPro" id="IPR007182">
    <property type="entry name" value="MnhB"/>
</dbReference>
<evidence type="ECO:0000256" key="1">
    <source>
        <dbReference type="ARBA" id="ARBA00004651"/>
    </source>
</evidence>
<keyword evidence="7" id="KW-0406">Ion transport</keyword>
<dbReference type="Pfam" id="PF00662">
    <property type="entry name" value="Proton_antipo_N"/>
    <property type="match status" value="1"/>
</dbReference>
<feature type="domain" description="MrpA C-terminal/MbhD" evidence="15">
    <location>
        <begin position="617"/>
        <end position="682"/>
    </location>
</feature>
<feature type="transmembrane region" description="Helical" evidence="11">
    <location>
        <begin position="756"/>
        <end position="773"/>
    </location>
</feature>
<keyword evidence="6 11" id="KW-1133">Transmembrane helix</keyword>
<feature type="transmembrane region" description="Helical" evidence="11">
    <location>
        <begin position="500"/>
        <end position="525"/>
    </location>
</feature>
<evidence type="ECO:0000256" key="2">
    <source>
        <dbReference type="ARBA" id="ARBA00022448"/>
    </source>
</evidence>
<keyword evidence="2" id="KW-0813">Transport</keyword>
<evidence type="ECO:0000313" key="17">
    <source>
        <dbReference type="EMBL" id="QGU06261.1"/>
    </source>
</evidence>
<sequence length="1000" mass="105821">MTLPIVIALAGAAVLLSPPLVRLLDRKAGWPLAALFLAAAAVLSMELPDVLAGRAQTWSFVWVRDFLAAGVDVDFALKADALGVFFALLALLIGAMVFIYSAAYLPKHQGNTSFYTIMTAFTLAILVLVLADDVLVLFIGWELVSIASFLLIARSGSAGESGSVRTLVLTFIGGLTLLAALALAATQTGSTSLSEILASPVWAQDAGLSAVVAVLIAISAFTKSAQLPFHFWLPEAMAAATPVSAFLHAAAVVKAGIYLLLRFSTIFHDVTVWNWLLIVVGISTAVVSALFAVQKTDLKKLTAYSTVSHLGWIVATIGVGTPFALAAALVHTLAHALFKSSLFMLIGVIDHQTGTRDIRRLGVIWKKMPWTFASVLIGALSMAAVPPMLGFISKEGMLTAFQEAPIGEGPTWVLLLLGGLGALLTFTYSAKIVFGAFTDGPAEGQQPSERVVREAPVSLWLPAALPGLLSLPLGLAVGIFNEPIDAVVTAIGGEAETELALWHGFTLPLGISLAAIILGIIGVIYRHRIWPALESRRLLPFNGNAALHALTEGSGKLGRIFAGMADSLSPSRHLVWPVIMVITLMLFTLFGTEGIDGIPLAPRAEGLDNWLDLAPFLIILGSVSILVLSRNRVTGAVLIGAVGVGVSLQMLLLGAPDVALTQFLVEALVVVIMMMVIRHQPQYFPKVSRTRTIRSLIIAALAAVTAFLAVFTLLGRHERSELAEWFLANGPEITGGQNIVATIIVEFRALDTLGELSVLGMAAIVIGAVVSSFPRMQFSRGTHPRPFGQSQLNSLPLKKAYALAAPVLGVLSFLIFMRGHTDPGGGFVAALVAGTAIMMAYLAKGRDSIVGKPSTPYWLTGIGIIVALAAGFMGYLEGSFLKPIYADFLGQHWTTSLVFDGGIYLAVLGMLTAAINSMGGYLRPGAASVAELDYARSSGPLPDTPTPAPPAEIITEPYPEPLEPNPDPRDDGPSRSVGTTAVREQRDVEAGVDKQKENDR</sequence>
<feature type="transmembrane region" description="Helical" evidence="11">
    <location>
        <begin position="112"/>
        <end position="130"/>
    </location>
</feature>
<dbReference type="PRINTS" id="PR01434">
    <property type="entry name" value="NADHDHGNASE5"/>
</dbReference>
<evidence type="ECO:0000256" key="3">
    <source>
        <dbReference type="ARBA" id="ARBA00022449"/>
    </source>
</evidence>
<dbReference type="InterPro" id="IPR001516">
    <property type="entry name" value="Proton_antipo_N"/>
</dbReference>
<evidence type="ECO:0000256" key="10">
    <source>
        <dbReference type="SAM" id="MobiDB-lite"/>
    </source>
</evidence>
<feature type="domain" description="MrpA C-terminal/MbhE" evidence="16">
    <location>
        <begin position="691"/>
        <end position="773"/>
    </location>
</feature>
<evidence type="ECO:0000259" key="13">
    <source>
        <dbReference type="Pfam" id="PF00662"/>
    </source>
</evidence>
<feature type="transmembrane region" description="Helical" evidence="11">
    <location>
        <begin position="855"/>
        <end position="876"/>
    </location>
</feature>
<feature type="transmembrane region" description="Helical" evidence="11">
    <location>
        <begin position="800"/>
        <end position="818"/>
    </location>
</feature>
<evidence type="ECO:0000259" key="14">
    <source>
        <dbReference type="Pfam" id="PF04039"/>
    </source>
</evidence>
<feature type="transmembrane region" description="Helical" evidence="11">
    <location>
        <begin position="237"/>
        <end position="261"/>
    </location>
</feature>
<feature type="transmembrane region" description="Helical" evidence="11">
    <location>
        <begin position="301"/>
        <end position="319"/>
    </location>
</feature>
<evidence type="ECO:0000256" key="6">
    <source>
        <dbReference type="ARBA" id="ARBA00022989"/>
    </source>
</evidence>
<feature type="transmembrane region" description="Helical" evidence="11">
    <location>
        <begin position="896"/>
        <end position="915"/>
    </location>
</feature>
<keyword evidence="4" id="KW-1003">Cell membrane</keyword>
<dbReference type="PANTHER" id="PTHR43373:SF1">
    <property type="entry name" value="NA(+)_H(+) ANTIPORTER SUBUNIT A"/>
    <property type="match status" value="1"/>
</dbReference>
<dbReference type="AlphaFoldDB" id="A0A6B8W199"/>
<dbReference type="GO" id="GO:0005886">
    <property type="term" value="C:plasma membrane"/>
    <property type="evidence" value="ECO:0007669"/>
    <property type="project" value="UniProtKB-SubCell"/>
</dbReference>
<feature type="compositionally biased region" description="Basic and acidic residues" evidence="10">
    <location>
        <begin position="983"/>
        <end position="1000"/>
    </location>
</feature>
<evidence type="ECO:0000259" key="15">
    <source>
        <dbReference type="Pfam" id="PF13244"/>
    </source>
</evidence>
<feature type="transmembrane region" description="Helical" evidence="11">
    <location>
        <begin position="136"/>
        <end position="154"/>
    </location>
</feature>
<organism evidence="17 18">
    <name type="scientific">Corynebacterium occultum</name>
    <dbReference type="NCBI Taxonomy" id="2675219"/>
    <lineage>
        <taxon>Bacteria</taxon>
        <taxon>Bacillati</taxon>
        <taxon>Actinomycetota</taxon>
        <taxon>Actinomycetes</taxon>
        <taxon>Mycobacteriales</taxon>
        <taxon>Corynebacteriaceae</taxon>
        <taxon>Corynebacterium</taxon>
    </lineage>
</organism>
<feature type="transmembrane region" description="Helical" evidence="11">
    <location>
        <begin position="635"/>
        <end position="653"/>
    </location>
</feature>
<evidence type="ECO:0000259" key="12">
    <source>
        <dbReference type="Pfam" id="PF00361"/>
    </source>
</evidence>
<dbReference type="EMBL" id="CP046455">
    <property type="protein sequence ID" value="QGU06261.1"/>
    <property type="molecule type" value="Genomic_DNA"/>
</dbReference>
<dbReference type="Pfam" id="PF00361">
    <property type="entry name" value="Proton_antipo_M"/>
    <property type="match status" value="1"/>
</dbReference>
<evidence type="ECO:0000313" key="18">
    <source>
        <dbReference type="Proteomes" id="UP000424462"/>
    </source>
</evidence>
<feature type="transmembrane region" description="Helical" evidence="11">
    <location>
        <begin position="273"/>
        <end position="294"/>
    </location>
</feature>
<evidence type="ECO:0000259" key="16">
    <source>
        <dbReference type="Pfam" id="PF20501"/>
    </source>
</evidence>